<evidence type="ECO:0000313" key="1">
    <source>
        <dbReference type="EMBL" id="CAH2094229.1"/>
    </source>
</evidence>
<keyword evidence="2" id="KW-1185">Reference proteome</keyword>
<dbReference type="EMBL" id="CAKOGL010000014">
    <property type="protein sequence ID" value="CAH2094229.1"/>
    <property type="molecule type" value="Genomic_DNA"/>
</dbReference>
<gene>
    <name evidence="1" type="ORF">EEDITHA_LOCUS9814</name>
</gene>
<accession>A0AAU9U5S4</accession>
<evidence type="ECO:0000313" key="2">
    <source>
        <dbReference type="Proteomes" id="UP001153954"/>
    </source>
</evidence>
<dbReference type="AlphaFoldDB" id="A0AAU9U5S4"/>
<dbReference type="Proteomes" id="UP001153954">
    <property type="component" value="Unassembled WGS sequence"/>
</dbReference>
<protein>
    <submittedName>
        <fullName evidence="1">Uncharacterized protein</fullName>
    </submittedName>
</protein>
<organism evidence="1 2">
    <name type="scientific">Euphydryas editha</name>
    <name type="common">Edith's checkerspot</name>
    <dbReference type="NCBI Taxonomy" id="104508"/>
    <lineage>
        <taxon>Eukaryota</taxon>
        <taxon>Metazoa</taxon>
        <taxon>Ecdysozoa</taxon>
        <taxon>Arthropoda</taxon>
        <taxon>Hexapoda</taxon>
        <taxon>Insecta</taxon>
        <taxon>Pterygota</taxon>
        <taxon>Neoptera</taxon>
        <taxon>Endopterygota</taxon>
        <taxon>Lepidoptera</taxon>
        <taxon>Glossata</taxon>
        <taxon>Ditrysia</taxon>
        <taxon>Papilionoidea</taxon>
        <taxon>Nymphalidae</taxon>
        <taxon>Nymphalinae</taxon>
        <taxon>Euphydryas</taxon>
    </lineage>
</organism>
<proteinExistence type="predicted"/>
<reference evidence="1" key="1">
    <citation type="submission" date="2022-03" db="EMBL/GenBank/DDBJ databases">
        <authorList>
            <person name="Tunstrom K."/>
        </authorList>
    </citation>
    <scope>NUCLEOTIDE SEQUENCE</scope>
</reference>
<name>A0AAU9U5S4_EUPED</name>
<sequence>MLGRIAVCAGIEINNYSIIQQLLKEQRTKEKKKTVPECTISLFLEDVLDAIYNVLQEFIMVPSTTDQ</sequence>
<comment type="caution">
    <text evidence="1">The sequence shown here is derived from an EMBL/GenBank/DDBJ whole genome shotgun (WGS) entry which is preliminary data.</text>
</comment>